<dbReference type="NCBIfam" id="TIGR04057">
    <property type="entry name" value="SusC_RagA_signa"/>
    <property type="match status" value="1"/>
</dbReference>
<keyword evidence="1" id="KW-0472">Membrane</keyword>
<evidence type="ECO:0000313" key="5">
    <source>
        <dbReference type="Proteomes" id="UP000244956"/>
    </source>
</evidence>
<feature type="chain" id="PRO_5015724689" evidence="2">
    <location>
        <begin position="26"/>
        <end position="998"/>
    </location>
</feature>
<dbReference type="NCBIfam" id="TIGR04056">
    <property type="entry name" value="OMP_RagA_SusC"/>
    <property type="match status" value="1"/>
</dbReference>
<dbReference type="Proteomes" id="UP000244956">
    <property type="component" value="Unassembled WGS sequence"/>
</dbReference>
<dbReference type="EMBL" id="QEWP01000003">
    <property type="protein sequence ID" value="PWE00323.1"/>
    <property type="molecule type" value="Genomic_DNA"/>
</dbReference>
<dbReference type="SUPFAM" id="SSF56935">
    <property type="entry name" value="Porins"/>
    <property type="match status" value="1"/>
</dbReference>
<dbReference type="RefSeq" id="WP_109263363.1">
    <property type="nucleotide sequence ID" value="NZ_QEWP01000003.1"/>
</dbReference>
<dbReference type="OrthoDB" id="1032271at2"/>
<name>A0A2U2BBB0_9BACT</name>
<evidence type="ECO:0000259" key="3">
    <source>
        <dbReference type="Pfam" id="PF07715"/>
    </source>
</evidence>
<organism evidence="4 5">
    <name type="scientific">Marinilabilia rubra</name>
    <dbReference type="NCBI Taxonomy" id="2162893"/>
    <lineage>
        <taxon>Bacteria</taxon>
        <taxon>Pseudomonadati</taxon>
        <taxon>Bacteroidota</taxon>
        <taxon>Bacteroidia</taxon>
        <taxon>Marinilabiliales</taxon>
        <taxon>Marinilabiliaceae</taxon>
        <taxon>Marinilabilia</taxon>
    </lineage>
</organism>
<dbReference type="GO" id="GO:0009279">
    <property type="term" value="C:cell outer membrane"/>
    <property type="evidence" value="ECO:0007669"/>
    <property type="project" value="UniProtKB-SubCell"/>
</dbReference>
<dbReference type="Gene3D" id="2.170.130.10">
    <property type="entry name" value="TonB-dependent receptor, plug domain"/>
    <property type="match status" value="1"/>
</dbReference>
<dbReference type="InterPro" id="IPR037066">
    <property type="entry name" value="Plug_dom_sf"/>
</dbReference>
<evidence type="ECO:0000256" key="1">
    <source>
        <dbReference type="PROSITE-ProRule" id="PRU01360"/>
    </source>
</evidence>
<evidence type="ECO:0000313" key="4">
    <source>
        <dbReference type="EMBL" id="PWE00323.1"/>
    </source>
</evidence>
<feature type="domain" description="TonB-dependent receptor plug" evidence="3">
    <location>
        <begin position="115"/>
        <end position="217"/>
    </location>
</feature>
<comment type="caution">
    <text evidence="4">The sequence shown here is derived from an EMBL/GenBank/DDBJ whole genome shotgun (WGS) entry which is preliminary data.</text>
</comment>
<dbReference type="Pfam" id="PF07715">
    <property type="entry name" value="Plug"/>
    <property type="match status" value="1"/>
</dbReference>
<keyword evidence="1" id="KW-0998">Cell outer membrane</keyword>
<dbReference type="InterPro" id="IPR023996">
    <property type="entry name" value="TonB-dep_OMP_SusC/RagA"/>
</dbReference>
<comment type="similarity">
    <text evidence="1">Belongs to the TonB-dependent receptor family.</text>
</comment>
<keyword evidence="1" id="KW-1134">Transmembrane beta strand</keyword>
<sequence>MKRKIYIKYIALFLMTCLFGQYALAQSKVYKGRIISSNGNYIKDAEVTLVGTDNKVRANEKGEFSLEAEGEALIQIDAGLVSRVFKLEDNKDYTLSAYAENIDMGLGYNKKPAGITAAVSTVNAGALNKMSVVNPENALYGQLAGLTVLQNDGTPWSRRPDLMVRGIGTLNNNSVLVLVDGIERPMSSLIIDDIESISVLKDAGALAIYGQRGANGAIIVTTKRGEYDSFKVDATYQYGLNTAFRTPEFLDAYQYAAAVNEASAMDGNPFVYSQWDLQDFKNGTNPLFSPNVDWEDEAMNDFGISTNFNTSFKGGRENVRYFSSINYQTEKGLFNHTDLDSRYDSQLKYTRFNVRANIDADITSTTLLAVNLSASMGDRKYPGGINGIMKAIYNTPSAAYPVRSLNDYWGGTEYYDNNPVAKISSTGYRQDFQRELLGDMTIKQDLSKMLDGLSAEVTAAFDNSAVFQEGRTKTYEYESVNVLRDEQTGAITDTIANLYGQESPLTDIDGNHNAITQWRHATFRAKANYDKSWGDNHLFASMMYSQDKMVDNGQYNTILHQNIAGAVQYAYKEKYFADVNVAYSGSSTLPVSGRFGLFPSLSGAWIVSREDFMNNSSAINLLKLRASWGMTGNDLMSPNLYDQKFSNGGKYFYTDNFSGLRGYQQGRLASTGLTYETATMTNVGLDMRFFNKLDLTVDAFYEKRTDILVDSEGTVSNVVGVKTAFVNSGEVENKGIEADLLWKDNIGSLNYYLGGNFSFVQNKVLNRNEAYRPHDYMKRTGQAVGQMYGLEAVGFFEDENDIVNSPAQLFSDVRPGDIKYKDQNDDGVINDFDEVAIGHSSLYPEIYYSAKLGFEIKGFGVDALLQGMANQTIYLNTSSVFWPLRNNTNISDFSADRWTPQTKNTATLPRLSLDDNANNYQKNTIWLADGDYLKLRSLDLYYNLPEKLVKSVKLANARVFVRGMNLFSIDKIEVVDPEAIDISYPTLASYHLGVNIGF</sequence>
<gene>
    <name evidence="4" type="ORF">DDZ16_05125</name>
</gene>
<keyword evidence="1" id="KW-0812">Transmembrane</keyword>
<reference evidence="4 5" key="1">
    <citation type="submission" date="2018-05" db="EMBL/GenBank/DDBJ databases">
        <title>Marinilabilia rubrum sp. nov., isolated from saltern sediment.</title>
        <authorList>
            <person name="Zhang R."/>
        </authorList>
    </citation>
    <scope>NUCLEOTIDE SEQUENCE [LARGE SCALE GENOMIC DNA]</scope>
    <source>
        <strain evidence="4 5">WTE16</strain>
    </source>
</reference>
<keyword evidence="5" id="KW-1185">Reference proteome</keyword>
<dbReference type="AlphaFoldDB" id="A0A2U2BBB0"/>
<proteinExistence type="inferred from homology"/>
<protein>
    <submittedName>
        <fullName evidence="4">TonB-dependent receptor</fullName>
    </submittedName>
</protein>
<dbReference type="InterPro" id="IPR039426">
    <property type="entry name" value="TonB-dep_rcpt-like"/>
</dbReference>
<dbReference type="InterPro" id="IPR023997">
    <property type="entry name" value="TonB-dep_OMP_SusC/RagA_CS"/>
</dbReference>
<dbReference type="InterPro" id="IPR012910">
    <property type="entry name" value="Plug_dom"/>
</dbReference>
<keyword evidence="2" id="KW-0732">Signal</keyword>
<keyword evidence="1" id="KW-0813">Transport</keyword>
<keyword evidence="4" id="KW-0675">Receptor</keyword>
<evidence type="ECO:0000256" key="2">
    <source>
        <dbReference type="SAM" id="SignalP"/>
    </source>
</evidence>
<comment type="subcellular location">
    <subcellularLocation>
        <location evidence="1">Cell outer membrane</location>
        <topology evidence="1">Multi-pass membrane protein</topology>
    </subcellularLocation>
</comment>
<dbReference type="PROSITE" id="PS52016">
    <property type="entry name" value="TONB_DEPENDENT_REC_3"/>
    <property type="match status" value="1"/>
</dbReference>
<feature type="signal peptide" evidence="2">
    <location>
        <begin position="1"/>
        <end position="25"/>
    </location>
</feature>
<accession>A0A2U2BBB0</accession>